<feature type="compositionally biased region" description="Gly residues" evidence="1">
    <location>
        <begin position="166"/>
        <end position="184"/>
    </location>
</feature>
<proteinExistence type="predicted"/>
<dbReference type="RefSeq" id="WP_168100344.1">
    <property type="nucleotide sequence ID" value="NZ_JAATEN010000002.1"/>
</dbReference>
<gene>
    <name evidence="3" type="ORF">HCK00_04185</name>
</gene>
<keyword evidence="2" id="KW-0812">Transmembrane</keyword>
<evidence type="ECO:0000256" key="1">
    <source>
        <dbReference type="SAM" id="MobiDB-lite"/>
    </source>
</evidence>
<feature type="region of interest" description="Disordered" evidence="1">
    <location>
        <begin position="1"/>
        <end position="24"/>
    </location>
</feature>
<keyword evidence="2" id="KW-1133">Transmembrane helix</keyword>
<dbReference type="PROSITE" id="PS51318">
    <property type="entry name" value="TAT"/>
    <property type="match status" value="1"/>
</dbReference>
<name>A0ABX1BPW0_9ACTN</name>
<feature type="region of interest" description="Disordered" evidence="1">
    <location>
        <begin position="316"/>
        <end position="410"/>
    </location>
</feature>
<feature type="region of interest" description="Disordered" evidence="1">
    <location>
        <begin position="43"/>
        <end position="111"/>
    </location>
</feature>
<feature type="compositionally biased region" description="Polar residues" evidence="1">
    <location>
        <begin position="382"/>
        <end position="391"/>
    </location>
</feature>
<dbReference type="InterPro" id="IPR006311">
    <property type="entry name" value="TAT_signal"/>
</dbReference>
<feature type="compositionally biased region" description="Low complexity" evidence="1">
    <location>
        <begin position="191"/>
        <end position="206"/>
    </location>
</feature>
<feature type="compositionally biased region" description="Basic and acidic residues" evidence="1">
    <location>
        <begin position="207"/>
        <end position="217"/>
    </location>
</feature>
<evidence type="ECO:0000313" key="3">
    <source>
        <dbReference type="EMBL" id="NJP99761.1"/>
    </source>
</evidence>
<keyword evidence="4" id="KW-1185">Reference proteome</keyword>
<feature type="compositionally biased region" description="Low complexity" evidence="1">
    <location>
        <begin position="74"/>
        <end position="94"/>
    </location>
</feature>
<keyword evidence="2" id="KW-0472">Membrane</keyword>
<feature type="compositionally biased region" description="Low complexity" evidence="1">
    <location>
        <begin position="347"/>
        <end position="381"/>
    </location>
</feature>
<comment type="caution">
    <text evidence="3">The sequence shown here is derived from an EMBL/GenBank/DDBJ whole genome shotgun (WGS) entry which is preliminary data.</text>
</comment>
<dbReference type="EMBL" id="JAATEN010000002">
    <property type="protein sequence ID" value="NJP99761.1"/>
    <property type="molecule type" value="Genomic_DNA"/>
</dbReference>
<reference evidence="3 4" key="1">
    <citation type="submission" date="2020-03" db="EMBL/GenBank/DDBJ databases">
        <title>WGS of actinomycetes isolated from Thailand.</title>
        <authorList>
            <person name="Thawai C."/>
        </authorList>
    </citation>
    <scope>NUCLEOTIDE SEQUENCE [LARGE SCALE GENOMIC DNA]</scope>
    <source>
        <strain evidence="3 4">PLAI 1-29</strain>
    </source>
</reference>
<evidence type="ECO:0008006" key="5">
    <source>
        <dbReference type="Google" id="ProtNLM"/>
    </source>
</evidence>
<organism evidence="3 4">
    <name type="scientific">Streptomyces zingiberis</name>
    <dbReference type="NCBI Taxonomy" id="2053010"/>
    <lineage>
        <taxon>Bacteria</taxon>
        <taxon>Bacillati</taxon>
        <taxon>Actinomycetota</taxon>
        <taxon>Actinomycetes</taxon>
        <taxon>Kitasatosporales</taxon>
        <taxon>Streptomycetaceae</taxon>
        <taxon>Streptomyces</taxon>
    </lineage>
</organism>
<sequence length="582" mass="58062">MTTERSPEDTPEPDAPGTARRRRSVLVAASVAAAVLAAGGGGAYWASTAGGGGSGPAADPPPLRLDGWSGAETGADVAPGEPGPVPGAEYAAAGDLPDGPDSAPVYRPRGEVPRAAAERLARALDVDGKARLAGDTWQFGPRKDPSGPRLDVARQAAGTWTFHAYGPGGGCGGTGEPSPGGGTSGAEKAPDGTTSSAPSCSSSAGDPPEKGAGKTEDGPGDPLSAAAAEKAAAPVLKALGLAGAALDSSATTGAVRTVNAAPVLDGHPTYGFHTALRIGPDGAVVDGSGHLAELRKGAEYPLLGAGEALKRLNAAGDAGRSGSGGGDCASAVPHRDGDGPAAPPCAGPGAPETLPAPERGAAGREPGAAPEGDPGETEPTGQSEQTEQQGKQGKRTEPGDGPAGEGAERSRVTVREAEFGYAAQFVDGAQALVPSWLFRVEPAGAGDPYTVSHPAVRPEFVAGDAPGSRPSAPGDRPTSGPAEPAEPGEPGGDTSLTQVTSYEADGRTLTVRFWGGVCTDYTVTAEPRGERVEVRIEGTEKEPGRMCVKKAERMTEKVTLDEPLGDRAVVDARSGDRVPEGK</sequence>
<feature type="region of interest" description="Disordered" evidence="1">
    <location>
        <begin position="161"/>
        <end position="229"/>
    </location>
</feature>
<accession>A0ABX1BPW0</accession>
<feature type="transmembrane region" description="Helical" evidence="2">
    <location>
        <begin position="25"/>
        <end position="46"/>
    </location>
</feature>
<feature type="region of interest" description="Disordered" evidence="1">
    <location>
        <begin position="459"/>
        <end position="497"/>
    </location>
</feature>
<evidence type="ECO:0000256" key="2">
    <source>
        <dbReference type="SAM" id="Phobius"/>
    </source>
</evidence>
<dbReference type="Proteomes" id="UP000695264">
    <property type="component" value="Unassembled WGS sequence"/>
</dbReference>
<evidence type="ECO:0000313" key="4">
    <source>
        <dbReference type="Proteomes" id="UP000695264"/>
    </source>
</evidence>
<protein>
    <recommendedName>
        <fullName evidence="5">Large membrane protein</fullName>
    </recommendedName>
</protein>
<feature type="compositionally biased region" description="Gly residues" evidence="1">
    <location>
        <begin position="43"/>
        <end position="55"/>
    </location>
</feature>